<dbReference type="PANTHER" id="PTHR39178:SF1">
    <property type="entry name" value="RIBOSOMAL-PROCESSING CYSTEINE PROTEASE PRP"/>
    <property type="match status" value="1"/>
</dbReference>
<dbReference type="GO" id="GO:0006508">
    <property type="term" value="P:proteolysis"/>
    <property type="evidence" value="ECO:0007669"/>
    <property type="project" value="UniProtKB-KW"/>
</dbReference>
<name>A0A133NHK4_9FUSO</name>
<dbReference type="Pfam" id="PF04327">
    <property type="entry name" value="Peptidase_Prp"/>
    <property type="match status" value="1"/>
</dbReference>
<evidence type="ECO:0000256" key="6">
    <source>
        <dbReference type="ARBA" id="ARBA00044538"/>
    </source>
</evidence>
<keyword evidence="1" id="KW-0690">Ribosome biogenesis</keyword>
<organism evidence="7 8">
    <name type="scientific">Fusobacterium equinum</name>
    <dbReference type="NCBI Taxonomy" id="134605"/>
    <lineage>
        <taxon>Bacteria</taxon>
        <taxon>Fusobacteriati</taxon>
        <taxon>Fusobacteriota</taxon>
        <taxon>Fusobacteriia</taxon>
        <taxon>Fusobacteriales</taxon>
        <taxon>Fusobacteriaceae</taxon>
        <taxon>Fusobacterium</taxon>
    </lineage>
</organism>
<dbReference type="InterPro" id="IPR036764">
    <property type="entry name" value="Peptidase_Prp_sf"/>
</dbReference>
<dbReference type="RefSeq" id="WP_060793484.1">
    <property type="nucleotide sequence ID" value="NZ_KQ956519.1"/>
</dbReference>
<dbReference type="STRING" id="134605.HMPREF3206_00557"/>
<dbReference type="EMBL" id="LRPX01000023">
    <property type="protein sequence ID" value="KXA15751.1"/>
    <property type="molecule type" value="Genomic_DNA"/>
</dbReference>
<evidence type="ECO:0000313" key="7">
    <source>
        <dbReference type="EMBL" id="KXA15751.1"/>
    </source>
</evidence>
<dbReference type="SUPFAM" id="SSF118010">
    <property type="entry name" value="TM1457-like"/>
    <property type="match status" value="1"/>
</dbReference>
<protein>
    <recommendedName>
        <fullName evidence="6">Ribosomal processing cysteine protease Prp</fullName>
    </recommendedName>
</protein>
<proteinExistence type="inferred from homology"/>
<evidence type="ECO:0000313" key="8">
    <source>
        <dbReference type="Proteomes" id="UP000070617"/>
    </source>
</evidence>
<comment type="similarity">
    <text evidence="5">Belongs to the Prp family.</text>
</comment>
<keyword evidence="8" id="KW-1185">Reference proteome</keyword>
<evidence type="ECO:0000256" key="5">
    <source>
        <dbReference type="ARBA" id="ARBA00044503"/>
    </source>
</evidence>
<evidence type="ECO:0000256" key="1">
    <source>
        <dbReference type="ARBA" id="ARBA00022517"/>
    </source>
</evidence>
<dbReference type="PANTHER" id="PTHR39178">
    <property type="entry name" value="HYPOTHETICAL RIBOSOME-ASSOCIATED PROTEIN"/>
    <property type="match status" value="1"/>
</dbReference>
<accession>A0A133NHK4</accession>
<dbReference type="Proteomes" id="UP000070617">
    <property type="component" value="Unassembled WGS sequence"/>
</dbReference>
<evidence type="ECO:0000256" key="3">
    <source>
        <dbReference type="ARBA" id="ARBA00022801"/>
    </source>
</evidence>
<sequence length="111" mass="12577">MIRVTVVRKNGNITGYYAKGHAEYAELGSDIVCAAASTAMQNPLAGMQEVLRLNPQYGFDDDGYITVTLDRMDFQGKEREVSSLLETMVVMIRELERNYPKNIKLVEKEEK</sequence>
<dbReference type="Gene3D" id="3.30.70.1490">
    <property type="entry name" value="Cysteine protease Prp"/>
    <property type="match status" value="1"/>
</dbReference>
<dbReference type="PATRIC" id="fig|134605.3.peg.559"/>
<dbReference type="AlphaFoldDB" id="A0A133NHK4"/>
<keyword evidence="4" id="KW-0788">Thiol protease</keyword>
<evidence type="ECO:0000256" key="4">
    <source>
        <dbReference type="ARBA" id="ARBA00022807"/>
    </source>
</evidence>
<evidence type="ECO:0000256" key="2">
    <source>
        <dbReference type="ARBA" id="ARBA00022670"/>
    </source>
</evidence>
<dbReference type="GO" id="GO:0042254">
    <property type="term" value="P:ribosome biogenesis"/>
    <property type="evidence" value="ECO:0007669"/>
    <property type="project" value="UniProtKB-KW"/>
</dbReference>
<dbReference type="CDD" id="cd16332">
    <property type="entry name" value="Prp-like"/>
    <property type="match status" value="1"/>
</dbReference>
<comment type="caution">
    <text evidence="7">The sequence shown here is derived from an EMBL/GenBank/DDBJ whole genome shotgun (WGS) entry which is preliminary data.</text>
</comment>
<gene>
    <name evidence="7" type="ORF">HMPREF3206_00557</name>
</gene>
<keyword evidence="2" id="KW-0645">Protease</keyword>
<keyword evidence="3" id="KW-0378">Hydrolase</keyword>
<dbReference type="InterPro" id="IPR007422">
    <property type="entry name" value="Peptidase_Prp"/>
</dbReference>
<reference evidence="8" key="1">
    <citation type="submission" date="2016-01" db="EMBL/GenBank/DDBJ databases">
        <authorList>
            <person name="Mitreva M."/>
            <person name="Pepin K.H."/>
            <person name="Mihindukulasuriya K.A."/>
            <person name="Fulton R."/>
            <person name="Fronick C."/>
            <person name="O'Laughlin M."/>
            <person name="Miner T."/>
            <person name="Herter B."/>
            <person name="Rosa B.A."/>
            <person name="Cordes M."/>
            <person name="Tomlinson C."/>
            <person name="Wollam A."/>
            <person name="Palsikar V.B."/>
            <person name="Mardis E.R."/>
            <person name="Wilson R.K."/>
        </authorList>
    </citation>
    <scope>NUCLEOTIDE SEQUENCE [LARGE SCALE GENOMIC DNA]</scope>
    <source>
        <strain evidence="8">CMW8396</strain>
    </source>
</reference>
<dbReference type="GO" id="GO:0008234">
    <property type="term" value="F:cysteine-type peptidase activity"/>
    <property type="evidence" value="ECO:0007669"/>
    <property type="project" value="UniProtKB-KW"/>
</dbReference>